<organism evidence="2 3">
    <name type="scientific">Streblomastix strix</name>
    <dbReference type="NCBI Taxonomy" id="222440"/>
    <lineage>
        <taxon>Eukaryota</taxon>
        <taxon>Metamonada</taxon>
        <taxon>Preaxostyla</taxon>
        <taxon>Oxymonadida</taxon>
        <taxon>Streblomastigidae</taxon>
        <taxon>Streblomastix</taxon>
    </lineage>
</organism>
<feature type="region of interest" description="Disordered" evidence="1">
    <location>
        <begin position="447"/>
        <end position="496"/>
    </location>
</feature>
<dbReference type="EMBL" id="SNRW01003359">
    <property type="protein sequence ID" value="KAA6390063.1"/>
    <property type="molecule type" value="Genomic_DNA"/>
</dbReference>
<feature type="compositionally biased region" description="Polar residues" evidence="1">
    <location>
        <begin position="583"/>
        <end position="597"/>
    </location>
</feature>
<accession>A0A5J4W6D6</accession>
<comment type="caution">
    <text evidence="2">The sequence shown here is derived from an EMBL/GenBank/DDBJ whole genome shotgun (WGS) entry which is preliminary data.</text>
</comment>
<feature type="compositionally biased region" description="Basic and acidic residues" evidence="1">
    <location>
        <begin position="554"/>
        <end position="569"/>
    </location>
</feature>
<dbReference type="AlphaFoldDB" id="A0A5J4W6D6"/>
<reference evidence="2 3" key="1">
    <citation type="submission" date="2019-03" db="EMBL/GenBank/DDBJ databases">
        <title>Single cell metagenomics reveals metabolic interactions within the superorganism composed of flagellate Streblomastix strix and complex community of Bacteroidetes bacteria on its surface.</title>
        <authorList>
            <person name="Treitli S.C."/>
            <person name="Kolisko M."/>
            <person name="Husnik F."/>
            <person name="Keeling P."/>
            <person name="Hampl V."/>
        </authorList>
    </citation>
    <scope>NUCLEOTIDE SEQUENCE [LARGE SCALE GENOMIC DNA]</scope>
    <source>
        <strain evidence="2">ST1C</strain>
    </source>
</reference>
<evidence type="ECO:0000256" key="1">
    <source>
        <dbReference type="SAM" id="MobiDB-lite"/>
    </source>
</evidence>
<sequence length="624" mass="71377">MPLTISSDPSGHSPNNVYKEIAVLKTAKDRMQRKSNFTSKCPPNKDSYQTPNYSNLVPHNQLQAIAKQQPTYVNMFRQNIKIDLLDPDQTIMTPEEVPPNAIISARTLLLGLSGQETSQIDFYAEEPSEEQVVEARQRVRAATDLVTCRRPPKHNKPLAQQMLTFDHIYDMIYMIIMTRALIDTTEQGNQLKTQPSPVIRFTGELDQEMKKQIAQQVINLIRRKPKIRPPESALGSGQKIDTRNTTYYVLTTVESIATVKLEPLLSTQSFLQPTPLTVDIKIITITNALPIYWIAKAIPDLTNSAPKKLVVEKEKSSISSTPKTADESEEDDFQDEIITEIAMLYLPSHKIDVETAQQTLQNRRFDLVRDNNVIKLKNSKLRSNLATQKFFTFSNWREFWSDAGFSLEQINISHYLLKEYKSQSPHDMSKRKESIKIYEKGKETAIEIGKGMKRSREDMANLDSGAKRKQRNRSCSSSNRSSSSCNSSSNSQQIQEDWTENGNTIIPRVNGDEDRLQNDECHRQMEKERQIEFQRKVQIKNQQQNQPQQSQIQKDPEVKENQTQRRSELKNPILPIQPDSDTKTYLNIDLNSISPLHNTPPKSPSPHPQQHSSTHTLEETLAIL</sequence>
<proteinExistence type="predicted"/>
<feature type="compositionally biased region" description="Low complexity" evidence="1">
    <location>
        <begin position="473"/>
        <end position="491"/>
    </location>
</feature>
<name>A0A5J4W6D6_9EUKA</name>
<feature type="region of interest" description="Disordered" evidence="1">
    <location>
        <begin position="538"/>
        <end position="624"/>
    </location>
</feature>
<feature type="compositionally biased region" description="Low complexity" evidence="1">
    <location>
        <begin position="539"/>
        <end position="553"/>
    </location>
</feature>
<evidence type="ECO:0000313" key="2">
    <source>
        <dbReference type="EMBL" id="KAA6390063.1"/>
    </source>
</evidence>
<evidence type="ECO:0000313" key="3">
    <source>
        <dbReference type="Proteomes" id="UP000324800"/>
    </source>
</evidence>
<gene>
    <name evidence="2" type="ORF">EZS28_014412</name>
</gene>
<protein>
    <submittedName>
        <fullName evidence="2">Uncharacterized protein</fullName>
    </submittedName>
</protein>
<dbReference type="Proteomes" id="UP000324800">
    <property type="component" value="Unassembled WGS sequence"/>
</dbReference>